<evidence type="ECO:0000313" key="4">
    <source>
        <dbReference type="Proteomes" id="UP000324705"/>
    </source>
</evidence>
<reference evidence="3 4" key="1">
    <citation type="submission" date="2017-09" db="EMBL/GenBank/DDBJ databases">
        <authorList>
            <consortium name="International Durum Wheat Genome Sequencing Consortium (IDWGSC)"/>
            <person name="Milanesi L."/>
        </authorList>
    </citation>
    <scope>NUCLEOTIDE SEQUENCE [LARGE SCALE GENOMIC DNA]</scope>
    <source>
        <strain evidence="4">cv. Svevo</strain>
    </source>
</reference>
<dbReference type="InterPro" id="IPR003591">
    <property type="entry name" value="Leu-rich_rpt_typical-subtyp"/>
</dbReference>
<dbReference type="OMA" id="ELMLTSC"/>
<proteinExistence type="predicted"/>
<dbReference type="InterPro" id="IPR032675">
    <property type="entry name" value="LRR_dom_sf"/>
</dbReference>
<dbReference type="Proteomes" id="UP000324705">
    <property type="component" value="Chromosome 1B"/>
</dbReference>
<dbReference type="EMBL" id="LT934112">
    <property type="protein sequence ID" value="VAH12431.1"/>
    <property type="molecule type" value="Genomic_DNA"/>
</dbReference>
<keyword evidence="1" id="KW-0433">Leucine-rich repeat</keyword>
<evidence type="ECO:0000313" key="3">
    <source>
        <dbReference type="EMBL" id="VAH12431.1"/>
    </source>
</evidence>
<dbReference type="SMART" id="SM00369">
    <property type="entry name" value="LRR_TYP"/>
    <property type="match status" value="4"/>
</dbReference>
<organism evidence="3 4">
    <name type="scientific">Triticum turgidum subsp. durum</name>
    <name type="common">Durum wheat</name>
    <name type="synonym">Triticum durum</name>
    <dbReference type="NCBI Taxonomy" id="4567"/>
    <lineage>
        <taxon>Eukaryota</taxon>
        <taxon>Viridiplantae</taxon>
        <taxon>Streptophyta</taxon>
        <taxon>Embryophyta</taxon>
        <taxon>Tracheophyta</taxon>
        <taxon>Spermatophyta</taxon>
        <taxon>Magnoliopsida</taxon>
        <taxon>Liliopsida</taxon>
        <taxon>Poales</taxon>
        <taxon>Poaceae</taxon>
        <taxon>BOP clade</taxon>
        <taxon>Pooideae</taxon>
        <taxon>Triticodae</taxon>
        <taxon>Triticeae</taxon>
        <taxon>Triticinae</taxon>
        <taxon>Triticum</taxon>
    </lineage>
</organism>
<keyword evidence="2" id="KW-0677">Repeat</keyword>
<protein>
    <submittedName>
        <fullName evidence="3">Uncharacterized protein</fullName>
    </submittedName>
</protein>
<sequence>MASSSWKKWPGHVRDKWRDDLRDIDFWFNGYRKTNTYLHLVRQLSRSHHVLWNVGVGPMASFSRAISGMAVEGNPKYRGKHVIKVDLKPTPTAEEAQGIELSLISTKYQLAVAAAMELGLLDQGYNRLKEKHDEIQYYSYGCDKGDITVRLLSYVEYNIVSQIIKQLVNERYLLVAENLQWPIEPGSLTLEDVGLPPPRWLNSQWLISTTSRDVYNKSKSNIDGVISIDEDDQVAVLILFSLHQSAEHILNMMRQESKEYWHHIALQCFHYAMAIFTKHAQVAAITSDELIHHWVAEGILPCMAIKEEEETSTVNSKCSNMHRLGRVIVEAFQKYSLLQLPFSPANDAYEATNTGTQFIAYHDLIAEGITADELFDNRKQMISFTGDHGCHVSREWLSLEENMGATALVLRGCSHQSVILPKLDHLLPNLCFLLVLDLSYTPLKLLPSYIGCLQKLRLLSLRGCHDLKTLSSSSTTNAIDSSTNISSSSPLSTLYNLEFLDMNGVPVSVMTQDVANQKGNLIHLDMSHSEISTFPHNFFADMSNLEELMLTSCSNLVELPPSMASLSSLTTLEVTRTRIKYFPQMIFEEMQKLQSLKLIHNKKLISLTGPISGFQIIKLEGHPNIVSFMLIGTPHIRGFSVRGCRKLESVEIKDVSGLEEIDLSGTSIKELPDEIPNLPQLRRLLLGGVPSLRRFPWHRLVRLPDVFYLDHCSEGNGNHSNQVSHVCVTDPRFFRSFTDTTVNLVRDGLFFQSFYIQVKPCITNSMRLQDEESRLDKKGELLRNQSTYVDVYNSYFTKEIAIASPITVPLHRTERHVDITGMQERHDGLYDLLKVTKSLSVTCDTSIDEFYYLSSITELEECELSWCHKMEVLFRWHSPTNLRNMHVCNLKNLVWFCSQYSSCDFSTLEHLHLEDCPRLEHVVLHGTSLPCLKTLDILFCYNLKTIFFSNNTQVNIYGLPSIQRIRLQELPLLQHFDNKDALITAPVWKELHIRGCWSLRRLPCRQGCLPKTVKVNGERSWWSKLQWRSPLHLDSYDPKLPPEFASFDERAEMSSYLR</sequence>
<dbReference type="SUPFAM" id="SSF52058">
    <property type="entry name" value="L domain-like"/>
    <property type="match status" value="1"/>
</dbReference>
<dbReference type="AlphaFoldDB" id="A0A9R0QJ45"/>
<dbReference type="Gramene" id="TRITD1Bv1G005410.1">
    <property type="protein sequence ID" value="TRITD1Bv1G005410.1"/>
    <property type="gene ID" value="TRITD1Bv1G005410"/>
</dbReference>
<dbReference type="Gene3D" id="3.80.10.10">
    <property type="entry name" value="Ribonuclease Inhibitor"/>
    <property type="match status" value="3"/>
</dbReference>
<evidence type="ECO:0000256" key="1">
    <source>
        <dbReference type="ARBA" id="ARBA00022614"/>
    </source>
</evidence>
<evidence type="ECO:0000256" key="2">
    <source>
        <dbReference type="ARBA" id="ARBA00022737"/>
    </source>
</evidence>
<dbReference type="PANTHER" id="PTHR47186:SF3">
    <property type="entry name" value="OS09G0267800 PROTEIN"/>
    <property type="match status" value="1"/>
</dbReference>
<gene>
    <name evidence="3" type="ORF">TRITD_1Bv1G005410</name>
</gene>
<name>A0A9R0QJ45_TRITD</name>
<keyword evidence="4" id="KW-1185">Reference proteome</keyword>
<accession>A0A9R0QJ45</accession>
<dbReference type="PANTHER" id="PTHR47186">
    <property type="entry name" value="LEUCINE-RICH REPEAT-CONTAINING PROTEIN 57"/>
    <property type="match status" value="1"/>
</dbReference>